<protein>
    <submittedName>
        <fullName evidence="2">Hemerythrin HHE cation binding domain-containing protein</fullName>
    </submittedName>
</protein>
<evidence type="ECO:0000259" key="1">
    <source>
        <dbReference type="Pfam" id="PF01814"/>
    </source>
</evidence>
<dbReference type="RefSeq" id="WP_123916163.1">
    <property type="nucleotide sequence ID" value="NZ_RKRA01000001.1"/>
</dbReference>
<dbReference type="OrthoDB" id="8451629at2"/>
<dbReference type="Gene3D" id="1.20.120.520">
    <property type="entry name" value="nmb1532 protein domain like"/>
    <property type="match status" value="1"/>
</dbReference>
<sequence>MTETTDGRAADAYVAEEIRSHHALMRADLDRLSAALVDAAESGTDPAPARAELTEWIRTTLVPHAEQEEATTYPAAANLPEGRLLIAAMLAEHVLIRRFADLAARTQDPAAAGAYGRAVFETFSSHQAKENEHILPLLVEEPTISLAELMAHGHGSHHGHGHGH</sequence>
<name>A0A3N4ZME4_9MICO</name>
<feature type="domain" description="Hemerythrin-like" evidence="1">
    <location>
        <begin position="16"/>
        <end position="138"/>
    </location>
</feature>
<dbReference type="EMBL" id="RKRA01000001">
    <property type="protein sequence ID" value="RPF26948.1"/>
    <property type="molecule type" value="Genomic_DNA"/>
</dbReference>
<dbReference type="AlphaFoldDB" id="A0A3N4ZME4"/>
<dbReference type="Pfam" id="PF01814">
    <property type="entry name" value="Hemerythrin"/>
    <property type="match status" value="1"/>
</dbReference>
<reference evidence="2 3" key="1">
    <citation type="submission" date="2018-11" db="EMBL/GenBank/DDBJ databases">
        <title>Sequencing the genomes of 1000 actinobacteria strains.</title>
        <authorList>
            <person name="Klenk H.-P."/>
        </authorList>
    </citation>
    <scope>NUCLEOTIDE SEQUENCE [LARGE SCALE GENOMIC DNA]</scope>
    <source>
        <strain evidence="2 3">DSM 14418</strain>
    </source>
</reference>
<accession>A0A3N4ZME4</accession>
<evidence type="ECO:0000313" key="2">
    <source>
        <dbReference type="EMBL" id="RPF26948.1"/>
    </source>
</evidence>
<proteinExistence type="predicted"/>
<organism evidence="2 3">
    <name type="scientific">Georgenia muralis</name>
    <dbReference type="NCBI Taxonomy" id="154117"/>
    <lineage>
        <taxon>Bacteria</taxon>
        <taxon>Bacillati</taxon>
        <taxon>Actinomycetota</taxon>
        <taxon>Actinomycetes</taxon>
        <taxon>Micrococcales</taxon>
        <taxon>Bogoriellaceae</taxon>
        <taxon>Georgenia</taxon>
    </lineage>
</organism>
<dbReference type="InterPro" id="IPR012312">
    <property type="entry name" value="Hemerythrin-like"/>
</dbReference>
<dbReference type="Proteomes" id="UP000280726">
    <property type="component" value="Unassembled WGS sequence"/>
</dbReference>
<gene>
    <name evidence="2" type="ORF">EDD32_1408</name>
</gene>
<comment type="caution">
    <text evidence="2">The sequence shown here is derived from an EMBL/GenBank/DDBJ whole genome shotgun (WGS) entry which is preliminary data.</text>
</comment>
<evidence type="ECO:0000313" key="3">
    <source>
        <dbReference type="Proteomes" id="UP000280726"/>
    </source>
</evidence>
<keyword evidence="3" id="KW-1185">Reference proteome</keyword>